<proteinExistence type="predicted"/>
<dbReference type="Proteomes" id="UP000789920">
    <property type="component" value="Unassembled WGS sequence"/>
</dbReference>
<name>A0ACA9S867_9GLOM</name>
<evidence type="ECO:0000313" key="1">
    <source>
        <dbReference type="EMBL" id="CAG8829419.1"/>
    </source>
</evidence>
<evidence type="ECO:0000313" key="2">
    <source>
        <dbReference type="Proteomes" id="UP000789920"/>
    </source>
</evidence>
<feature type="non-terminal residue" evidence="1">
    <location>
        <position position="1"/>
    </location>
</feature>
<gene>
    <name evidence="1" type="ORF">RPERSI_LOCUS27500</name>
</gene>
<reference evidence="1" key="1">
    <citation type="submission" date="2021-06" db="EMBL/GenBank/DDBJ databases">
        <authorList>
            <person name="Kallberg Y."/>
            <person name="Tangrot J."/>
            <person name="Rosling A."/>
        </authorList>
    </citation>
    <scope>NUCLEOTIDE SEQUENCE</scope>
    <source>
        <strain evidence="1">MA461A</strain>
    </source>
</reference>
<protein>
    <submittedName>
        <fullName evidence="1">25351_t:CDS:1</fullName>
    </submittedName>
</protein>
<accession>A0ACA9S867</accession>
<keyword evidence="2" id="KW-1185">Reference proteome</keyword>
<comment type="caution">
    <text evidence="1">The sequence shown here is derived from an EMBL/GenBank/DDBJ whole genome shotgun (WGS) entry which is preliminary data.</text>
</comment>
<feature type="non-terminal residue" evidence="1">
    <location>
        <position position="315"/>
    </location>
</feature>
<organism evidence="1 2">
    <name type="scientific">Racocetra persica</name>
    <dbReference type="NCBI Taxonomy" id="160502"/>
    <lineage>
        <taxon>Eukaryota</taxon>
        <taxon>Fungi</taxon>
        <taxon>Fungi incertae sedis</taxon>
        <taxon>Mucoromycota</taxon>
        <taxon>Glomeromycotina</taxon>
        <taxon>Glomeromycetes</taxon>
        <taxon>Diversisporales</taxon>
        <taxon>Gigasporaceae</taxon>
        <taxon>Racocetra</taxon>
    </lineage>
</organism>
<dbReference type="EMBL" id="CAJVQC010097197">
    <property type="protein sequence ID" value="CAG8829419.1"/>
    <property type="molecule type" value="Genomic_DNA"/>
</dbReference>
<sequence length="315" mass="34609">IEDKNFAIVYIYTSITLNTYKTIVSKQKEYGSLELSESIIEESEVLRENSVNMENSSTTNKALQYTESNSWWWKDKASEYLLQAGNVIVGGVAAGSLPVGGLTAGGLTVGGLTVGGLIVGGLIVGSLTVGSLIVGSLTVGGLIGGSIGLVGGNSLKNMDTKESLKRSDTHVINRASKEDNIPVNKFTFTKEILLAVHEGLRSFVNSETAHIICSAQQDDGSFTLHSFITDHLGIKSVDVTKSLRRFVGSPQLRECNDSVWHTAFTIYYFRVVLMNHKKEWHHVYDRANKWLSKQIKGTKLKKKLFSACKQYLIEK</sequence>